<protein>
    <submittedName>
        <fullName evidence="2">Uncharacterized protein</fullName>
    </submittedName>
</protein>
<evidence type="ECO:0000256" key="1">
    <source>
        <dbReference type="SAM" id="MobiDB-lite"/>
    </source>
</evidence>
<organism evidence="2 3">
    <name type="scientific">Aplosporella prunicola CBS 121167</name>
    <dbReference type="NCBI Taxonomy" id="1176127"/>
    <lineage>
        <taxon>Eukaryota</taxon>
        <taxon>Fungi</taxon>
        <taxon>Dikarya</taxon>
        <taxon>Ascomycota</taxon>
        <taxon>Pezizomycotina</taxon>
        <taxon>Dothideomycetes</taxon>
        <taxon>Dothideomycetes incertae sedis</taxon>
        <taxon>Botryosphaeriales</taxon>
        <taxon>Aplosporellaceae</taxon>
        <taxon>Aplosporella</taxon>
    </lineage>
</organism>
<dbReference type="AlphaFoldDB" id="A0A6A6BQL9"/>
<sequence>MSATPAFTPAATQPCSPFTSYNGPWGGFRTGIGGVAGGQAMCETNASENNFSDYLYVHYQGDDGSPLGYWDCWAGGVQVQSVLCGRLGRRQAYTSTPNAARVPDFQIYEQMASAGLLEPTPSVLSPAFPSSSQDALPPFQPAFSSFTQPYAVAPNDLPAVITVSTAAPLDTSPSSIPDVYSNALNAPFVFPDVISATPATLGISPDIQPDYEPNNAAISSVPAVVIVPEDTVTYAPIPTDNAPANNIPLLEAQPSPFSPNPQPDPLSPNLQPIAPQPDAQPNPDVVVLVTTWVVDTATAAVTVTLAGAAFAATSVALAAASAVVTAAEPTVTHMRFYTVTETRWFQAPECVRVRG</sequence>
<gene>
    <name evidence="2" type="ORF">K452DRAFT_65522</name>
</gene>
<dbReference type="EMBL" id="ML995475">
    <property type="protein sequence ID" value="KAF2146422.1"/>
    <property type="molecule type" value="Genomic_DNA"/>
</dbReference>
<name>A0A6A6BQL9_9PEZI</name>
<dbReference type="Proteomes" id="UP000799438">
    <property type="component" value="Unassembled WGS sequence"/>
</dbReference>
<reference evidence="2" key="1">
    <citation type="journal article" date="2020" name="Stud. Mycol.">
        <title>101 Dothideomycetes genomes: a test case for predicting lifestyles and emergence of pathogens.</title>
        <authorList>
            <person name="Haridas S."/>
            <person name="Albert R."/>
            <person name="Binder M."/>
            <person name="Bloem J."/>
            <person name="Labutti K."/>
            <person name="Salamov A."/>
            <person name="Andreopoulos B."/>
            <person name="Baker S."/>
            <person name="Barry K."/>
            <person name="Bills G."/>
            <person name="Bluhm B."/>
            <person name="Cannon C."/>
            <person name="Castanera R."/>
            <person name="Culley D."/>
            <person name="Daum C."/>
            <person name="Ezra D."/>
            <person name="Gonzalez J."/>
            <person name="Henrissat B."/>
            <person name="Kuo A."/>
            <person name="Liang C."/>
            <person name="Lipzen A."/>
            <person name="Lutzoni F."/>
            <person name="Magnuson J."/>
            <person name="Mondo S."/>
            <person name="Nolan M."/>
            <person name="Ohm R."/>
            <person name="Pangilinan J."/>
            <person name="Park H.-J."/>
            <person name="Ramirez L."/>
            <person name="Alfaro M."/>
            <person name="Sun H."/>
            <person name="Tritt A."/>
            <person name="Yoshinaga Y."/>
            <person name="Zwiers L.-H."/>
            <person name="Turgeon B."/>
            <person name="Goodwin S."/>
            <person name="Spatafora J."/>
            <person name="Crous P."/>
            <person name="Grigoriev I."/>
        </authorList>
    </citation>
    <scope>NUCLEOTIDE SEQUENCE</scope>
    <source>
        <strain evidence="2">CBS 121167</strain>
    </source>
</reference>
<evidence type="ECO:0000313" key="3">
    <source>
        <dbReference type="Proteomes" id="UP000799438"/>
    </source>
</evidence>
<keyword evidence="3" id="KW-1185">Reference proteome</keyword>
<dbReference type="RefSeq" id="XP_033402131.1">
    <property type="nucleotide sequence ID" value="XM_033546989.1"/>
</dbReference>
<accession>A0A6A6BQL9</accession>
<proteinExistence type="predicted"/>
<feature type="compositionally biased region" description="Pro residues" evidence="1">
    <location>
        <begin position="256"/>
        <end position="266"/>
    </location>
</feature>
<evidence type="ECO:0000313" key="2">
    <source>
        <dbReference type="EMBL" id="KAF2146422.1"/>
    </source>
</evidence>
<dbReference type="GeneID" id="54304496"/>
<feature type="region of interest" description="Disordered" evidence="1">
    <location>
        <begin position="251"/>
        <end position="279"/>
    </location>
</feature>